<dbReference type="NCBIfam" id="NF038048">
    <property type="entry name" value="DIP1984_fam"/>
    <property type="match status" value="1"/>
</dbReference>
<accession>A5E0Y6</accession>
<dbReference type="Pfam" id="PF20935">
    <property type="entry name" value="DUF6847"/>
    <property type="match status" value="1"/>
</dbReference>
<gene>
    <name evidence="1" type="ORF">LELG_03273</name>
</gene>
<dbReference type="InterPro" id="IPR047741">
    <property type="entry name" value="DIP1984-like"/>
</dbReference>
<evidence type="ECO:0000313" key="1">
    <source>
        <dbReference type="EMBL" id="EDK45094.1"/>
    </source>
</evidence>
<keyword evidence="2" id="KW-1185">Reference proteome</keyword>
<dbReference type="CDD" id="cd12208">
    <property type="entry name" value="DIP1984-like"/>
    <property type="match status" value="1"/>
</dbReference>
<dbReference type="VEuPathDB" id="FungiDB:LELG_03273"/>
<dbReference type="OMA" id="RIQSANW"/>
<name>A5E0Y6_LODEL</name>
<dbReference type="GeneID" id="5232767"/>
<dbReference type="KEGG" id="lel:PVL30_002771"/>
<proteinExistence type="predicted"/>
<protein>
    <submittedName>
        <fullName evidence="1">Uncharacterized protein</fullName>
    </submittedName>
</protein>
<dbReference type="AlphaFoldDB" id="A5E0Y6"/>
<dbReference type="InParanoid" id="A5E0Y6"/>
<dbReference type="EMBL" id="CH981527">
    <property type="protein sequence ID" value="EDK45094.1"/>
    <property type="molecule type" value="Genomic_DNA"/>
</dbReference>
<sequence length="147" mass="17423">MTSLGELLKQRSCLTNRASDIRLILYKSCKKQEGDDLPFEVDELYEQYEFLQTRIMELSAQIQAANIGLEFDGKTMMEHIIEKDILRQHGDFLRDIIRESFPSTHTKEIRDVPTVDGKHYYDKYITISDRLNEVELKIQEHNWRDQV</sequence>
<dbReference type="Proteomes" id="UP000001996">
    <property type="component" value="Unassembled WGS sequence"/>
</dbReference>
<dbReference type="OrthoDB" id="4022099at2759"/>
<dbReference type="HOGENOM" id="CLU_119822_0_0_1"/>
<organism evidence="1 2">
    <name type="scientific">Lodderomyces elongisporus (strain ATCC 11503 / CBS 2605 / JCM 1781 / NBRC 1676 / NRRL YB-4239)</name>
    <name type="common">Yeast</name>
    <name type="synonym">Saccharomyces elongisporus</name>
    <dbReference type="NCBI Taxonomy" id="379508"/>
    <lineage>
        <taxon>Eukaryota</taxon>
        <taxon>Fungi</taxon>
        <taxon>Dikarya</taxon>
        <taxon>Ascomycota</taxon>
        <taxon>Saccharomycotina</taxon>
        <taxon>Pichiomycetes</taxon>
        <taxon>Debaryomycetaceae</taxon>
        <taxon>Candida/Lodderomyces clade</taxon>
        <taxon>Lodderomyces</taxon>
    </lineage>
</organism>
<dbReference type="Gene3D" id="6.10.320.10">
    <property type="match status" value="1"/>
</dbReference>
<evidence type="ECO:0000313" key="2">
    <source>
        <dbReference type="Proteomes" id="UP000001996"/>
    </source>
</evidence>
<reference evidence="1 2" key="1">
    <citation type="journal article" date="2009" name="Nature">
        <title>Evolution of pathogenicity and sexual reproduction in eight Candida genomes.</title>
        <authorList>
            <person name="Butler G."/>
            <person name="Rasmussen M.D."/>
            <person name="Lin M.F."/>
            <person name="Santos M.A."/>
            <person name="Sakthikumar S."/>
            <person name="Munro C.A."/>
            <person name="Rheinbay E."/>
            <person name="Grabherr M."/>
            <person name="Forche A."/>
            <person name="Reedy J.L."/>
            <person name="Agrafioti I."/>
            <person name="Arnaud M.B."/>
            <person name="Bates S."/>
            <person name="Brown A.J."/>
            <person name="Brunke S."/>
            <person name="Costanzo M.C."/>
            <person name="Fitzpatrick D.A."/>
            <person name="de Groot P.W."/>
            <person name="Harris D."/>
            <person name="Hoyer L.L."/>
            <person name="Hube B."/>
            <person name="Klis F.M."/>
            <person name="Kodira C."/>
            <person name="Lennard N."/>
            <person name="Logue M.E."/>
            <person name="Martin R."/>
            <person name="Neiman A.M."/>
            <person name="Nikolaou E."/>
            <person name="Quail M.A."/>
            <person name="Quinn J."/>
            <person name="Santos M.C."/>
            <person name="Schmitzberger F.F."/>
            <person name="Sherlock G."/>
            <person name="Shah P."/>
            <person name="Silverstein K.A."/>
            <person name="Skrzypek M.S."/>
            <person name="Soll D."/>
            <person name="Staggs R."/>
            <person name="Stansfield I."/>
            <person name="Stumpf M.P."/>
            <person name="Sudbery P.E."/>
            <person name="Srikantha T."/>
            <person name="Zeng Q."/>
            <person name="Berman J."/>
            <person name="Berriman M."/>
            <person name="Heitman J."/>
            <person name="Gow N.A."/>
            <person name="Lorenz M.C."/>
            <person name="Birren B.W."/>
            <person name="Kellis M."/>
            <person name="Cuomo C.A."/>
        </authorList>
    </citation>
    <scope>NUCLEOTIDE SEQUENCE [LARGE SCALE GENOMIC DNA]</scope>
    <source>
        <strain evidence="2">ATCC 11503 / BCRC 21390 / CBS 2605 / JCM 1781 / NBRC 1676 / NRRL YB-4239</strain>
    </source>
</reference>